<sequence>MTTRSDGTLSSGIADASNPSRQGTGANPRVITLPAHLRQIPSCKGIPDLFNTYLVNIGLLLFFGTMFVGLLTAPFGDASFARGGFIGFVLWLGILGCLAWAVVIVIRAMRNTGGWFHVDATGFRYGIGKRSNAAALQQERHIEWHEVVPSQDLRCDVEYNTASRVTMSPASFQFWRRGAKREPATRFTLRTSLVDYDSDSAIRCVRFKNHHELLVALLCGLAHQGLRFNPSTFIAAGIHPETWQPLAQARRPAMIAFSIIGVLGLLAFWAWGRMSLPFSLAILIVSFAYYRTEGRYALSPDIKHYPRDPIVFRIDDDAPADDAKS</sequence>
<protein>
    <submittedName>
        <fullName evidence="3">Uncharacterized protein</fullName>
    </submittedName>
</protein>
<accession>A0AA41JJN6</accession>
<feature type="compositionally biased region" description="Polar residues" evidence="1">
    <location>
        <begin position="1"/>
        <end position="25"/>
    </location>
</feature>
<dbReference type="EMBL" id="JAGSVG010000010">
    <property type="protein sequence ID" value="MBR8130026.1"/>
    <property type="molecule type" value="Genomic_DNA"/>
</dbReference>
<name>A0AA41JJN6_9BURK</name>
<evidence type="ECO:0000313" key="3">
    <source>
        <dbReference type="EMBL" id="MBR8130026.1"/>
    </source>
</evidence>
<keyword evidence="2" id="KW-0812">Transmembrane</keyword>
<feature type="transmembrane region" description="Helical" evidence="2">
    <location>
        <begin position="253"/>
        <end position="270"/>
    </location>
</feature>
<proteinExistence type="predicted"/>
<feature type="region of interest" description="Disordered" evidence="1">
    <location>
        <begin position="1"/>
        <end position="26"/>
    </location>
</feature>
<feature type="transmembrane region" description="Helical" evidence="2">
    <location>
        <begin position="53"/>
        <end position="73"/>
    </location>
</feature>
<dbReference type="Proteomes" id="UP000682266">
    <property type="component" value="Unassembled WGS sequence"/>
</dbReference>
<gene>
    <name evidence="3" type="ORF">KDW93_13735</name>
</gene>
<feature type="transmembrane region" description="Helical" evidence="2">
    <location>
        <begin position="85"/>
        <end position="106"/>
    </location>
</feature>
<organism evidence="3 4">
    <name type="scientific">Burkholderia ambifaria</name>
    <dbReference type="NCBI Taxonomy" id="152480"/>
    <lineage>
        <taxon>Bacteria</taxon>
        <taxon>Pseudomonadati</taxon>
        <taxon>Pseudomonadota</taxon>
        <taxon>Betaproteobacteria</taxon>
        <taxon>Burkholderiales</taxon>
        <taxon>Burkholderiaceae</taxon>
        <taxon>Burkholderia</taxon>
        <taxon>Burkholderia cepacia complex</taxon>
    </lineage>
</organism>
<evidence type="ECO:0000313" key="4">
    <source>
        <dbReference type="Proteomes" id="UP000682266"/>
    </source>
</evidence>
<reference evidence="3" key="1">
    <citation type="submission" date="2021-04" db="EMBL/GenBank/DDBJ databases">
        <title>A collection of bacterial strains from the Burkholderia cepacia Research Laboratory and Repository.</title>
        <authorList>
            <person name="Lipuma J."/>
            <person name="Spilker T."/>
        </authorList>
    </citation>
    <scope>NUCLEOTIDE SEQUENCE</scope>
    <source>
        <strain evidence="3">AU36012</strain>
    </source>
</reference>
<dbReference type="AlphaFoldDB" id="A0AA41JJN6"/>
<keyword evidence="2" id="KW-0472">Membrane</keyword>
<comment type="caution">
    <text evidence="3">The sequence shown here is derived from an EMBL/GenBank/DDBJ whole genome shotgun (WGS) entry which is preliminary data.</text>
</comment>
<keyword evidence="2" id="KW-1133">Transmembrane helix</keyword>
<evidence type="ECO:0000256" key="1">
    <source>
        <dbReference type="SAM" id="MobiDB-lite"/>
    </source>
</evidence>
<evidence type="ECO:0000256" key="2">
    <source>
        <dbReference type="SAM" id="Phobius"/>
    </source>
</evidence>
<dbReference type="RefSeq" id="WP_105786612.1">
    <property type="nucleotide sequence ID" value="NZ_CADERF010000004.1"/>
</dbReference>